<name>A0A4Z2E0A0_9TELE</name>
<dbReference type="AlphaFoldDB" id="A0A4Z2E0A0"/>
<protein>
    <submittedName>
        <fullName evidence="1">Uncharacterized protein</fullName>
    </submittedName>
</protein>
<dbReference type="Proteomes" id="UP000314294">
    <property type="component" value="Unassembled WGS sequence"/>
</dbReference>
<keyword evidence="2" id="KW-1185">Reference proteome</keyword>
<dbReference type="EMBL" id="SRLO01023643">
    <property type="protein sequence ID" value="TNN22221.1"/>
    <property type="molecule type" value="Genomic_DNA"/>
</dbReference>
<sequence length="65" mass="7116">MISSDGNHADGCAKGCRRVGRIFEGFAGPDLLTFHNQVTGSLRTDFLVYESYHDQNTLGPINTLT</sequence>
<proteinExistence type="predicted"/>
<reference evidence="1 2" key="1">
    <citation type="submission" date="2019-03" db="EMBL/GenBank/DDBJ databases">
        <title>First draft genome of Liparis tanakae, snailfish: a comprehensive survey of snailfish specific genes.</title>
        <authorList>
            <person name="Kim W."/>
            <person name="Song I."/>
            <person name="Jeong J.-H."/>
            <person name="Kim D."/>
            <person name="Kim S."/>
            <person name="Ryu S."/>
            <person name="Song J.Y."/>
            <person name="Lee S.K."/>
        </authorList>
    </citation>
    <scope>NUCLEOTIDE SEQUENCE [LARGE SCALE GENOMIC DNA]</scope>
    <source>
        <tissue evidence="1">Muscle</tissue>
    </source>
</reference>
<evidence type="ECO:0000313" key="2">
    <source>
        <dbReference type="Proteomes" id="UP000314294"/>
    </source>
</evidence>
<organism evidence="1 2">
    <name type="scientific">Liparis tanakae</name>
    <name type="common">Tanaka's snailfish</name>
    <dbReference type="NCBI Taxonomy" id="230148"/>
    <lineage>
        <taxon>Eukaryota</taxon>
        <taxon>Metazoa</taxon>
        <taxon>Chordata</taxon>
        <taxon>Craniata</taxon>
        <taxon>Vertebrata</taxon>
        <taxon>Euteleostomi</taxon>
        <taxon>Actinopterygii</taxon>
        <taxon>Neopterygii</taxon>
        <taxon>Teleostei</taxon>
        <taxon>Neoteleostei</taxon>
        <taxon>Acanthomorphata</taxon>
        <taxon>Eupercaria</taxon>
        <taxon>Perciformes</taxon>
        <taxon>Cottioidei</taxon>
        <taxon>Cottales</taxon>
        <taxon>Liparidae</taxon>
        <taxon>Liparis</taxon>
    </lineage>
</organism>
<evidence type="ECO:0000313" key="1">
    <source>
        <dbReference type="EMBL" id="TNN22221.1"/>
    </source>
</evidence>
<gene>
    <name evidence="1" type="ORF">EYF80_067665</name>
</gene>
<comment type="caution">
    <text evidence="1">The sequence shown here is derived from an EMBL/GenBank/DDBJ whole genome shotgun (WGS) entry which is preliminary data.</text>
</comment>
<accession>A0A4Z2E0A0</accession>